<reference evidence="15 16" key="1">
    <citation type="submission" date="2017-02" db="EMBL/GenBank/DDBJ databases">
        <title>Genomic diversity within the haloalkaliphilic genus Thioalkalivibrio.</title>
        <authorList>
            <person name="Ahn A.-C."/>
            <person name="Meier-Kolthoff J."/>
            <person name="Overmars L."/>
            <person name="Richter M."/>
            <person name="Woyke T."/>
            <person name="Sorokin D.Y."/>
            <person name="Muyzer G."/>
        </authorList>
    </citation>
    <scope>NUCLEOTIDE SEQUENCE [LARGE SCALE GENOMIC DNA]</scope>
    <source>
        <strain evidence="15 16">HL17</strain>
    </source>
</reference>
<evidence type="ECO:0000313" key="15">
    <source>
        <dbReference type="EMBL" id="OOC09213.1"/>
    </source>
</evidence>
<evidence type="ECO:0000256" key="6">
    <source>
        <dbReference type="ARBA" id="ARBA00022723"/>
    </source>
</evidence>
<keyword evidence="13" id="KW-0449">Lipoprotein</keyword>
<feature type="region of interest" description="Disordered" evidence="14">
    <location>
        <begin position="331"/>
        <end position="353"/>
    </location>
</feature>
<evidence type="ECO:0000256" key="2">
    <source>
        <dbReference type="ARBA" id="ARBA00011955"/>
    </source>
</evidence>
<evidence type="ECO:0000256" key="5">
    <source>
        <dbReference type="ARBA" id="ARBA00022679"/>
    </source>
</evidence>
<dbReference type="GO" id="GO:0046872">
    <property type="term" value="F:metal ion binding"/>
    <property type="evidence" value="ECO:0007669"/>
    <property type="project" value="UniProtKB-UniRule"/>
</dbReference>
<evidence type="ECO:0000256" key="14">
    <source>
        <dbReference type="SAM" id="MobiDB-lite"/>
    </source>
</evidence>
<dbReference type="AlphaFoldDB" id="A0A1V2ZWL0"/>
<evidence type="ECO:0000256" key="9">
    <source>
        <dbReference type="ARBA" id="ARBA00031306"/>
    </source>
</evidence>
<accession>A0A1V2ZWL0</accession>
<keyword evidence="5 11" id="KW-0808">Transferase</keyword>
<keyword evidence="13" id="KW-1003">Cell membrane</keyword>
<evidence type="ECO:0000313" key="16">
    <source>
        <dbReference type="Proteomes" id="UP000189177"/>
    </source>
</evidence>
<evidence type="ECO:0000256" key="13">
    <source>
        <dbReference type="RuleBase" id="RU363002"/>
    </source>
</evidence>
<evidence type="ECO:0000256" key="3">
    <source>
        <dbReference type="ARBA" id="ARBA00016337"/>
    </source>
</evidence>
<evidence type="ECO:0000256" key="11">
    <source>
        <dbReference type="PIRNR" id="PIRNR006268"/>
    </source>
</evidence>
<dbReference type="InterPro" id="IPR024932">
    <property type="entry name" value="ApbE"/>
</dbReference>
<feature type="chain" id="PRO_5011833583" description="FAD:protein FMN transferase" evidence="13">
    <location>
        <begin position="23"/>
        <end position="353"/>
    </location>
</feature>
<dbReference type="Gene3D" id="3.10.520.10">
    <property type="entry name" value="ApbE-like domains"/>
    <property type="match status" value="1"/>
</dbReference>
<keyword evidence="8 11" id="KW-0460">Magnesium</keyword>
<keyword evidence="4 11" id="KW-0285">Flavoprotein</keyword>
<proteinExistence type="inferred from homology"/>
<dbReference type="SUPFAM" id="SSF143631">
    <property type="entry name" value="ApbE-like"/>
    <property type="match status" value="1"/>
</dbReference>
<keyword evidence="16" id="KW-1185">Reference proteome</keyword>
<comment type="similarity">
    <text evidence="1 11 13">Belongs to the ApbE family.</text>
</comment>
<dbReference type="PROSITE" id="PS51257">
    <property type="entry name" value="PROKAR_LIPOPROTEIN"/>
    <property type="match status" value="1"/>
</dbReference>
<evidence type="ECO:0000256" key="12">
    <source>
        <dbReference type="PIRSR" id="PIRSR006268-2"/>
    </source>
</evidence>
<feature type="compositionally biased region" description="Basic and acidic residues" evidence="14">
    <location>
        <begin position="333"/>
        <end position="353"/>
    </location>
</feature>
<keyword evidence="6 11" id="KW-0479">Metal-binding</keyword>
<feature type="signal peptide" evidence="13">
    <location>
        <begin position="1"/>
        <end position="22"/>
    </location>
</feature>
<comment type="caution">
    <text evidence="15">The sequence shown here is derived from an EMBL/GenBank/DDBJ whole genome shotgun (WGS) entry which is preliminary data.</text>
</comment>
<dbReference type="OrthoDB" id="9778595at2"/>
<dbReference type="GO" id="GO:0005886">
    <property type="term" value="C:plasma membrane"/>
    <property type="evidence" value="ECO:0007669"/>
    <property type="project" value="UniProtKB-SubCell"/>
</dbReference>
<comment type="cofactor">
    <cofactor evidence="12">
        <name>Mg(2+)</name>
        <dbReference type="ChEBI" id="CHEBI:18420"/>
    </cofactor>
    <cofactor evidence="12">
        <name>Mn(2+)</name>
        <dbReference type="ChEBI" id="CHEBI:29035"/>
    </cofactor>
    <text evidence="12">Magnesium. Can also use manganese.</text>
</comment>
<dbReference type="RefSeq" id="WP_077244782.1">
    <property type="nucleotide sequence ID" value="NZ_MUZR01000057.1"/>
</dbReference>
<feature type="binding site" evidence="12">
    <location>
        <position position="177"/>
    </location>
    <ligand>
        <name>Mg(2+)</name>
        <dbReference type="ChEBI" id="CHEBI:18420"/>
    </ligand>
</feature>
<dbReference type="InterPro" id="IPR003374">
    <property type="entry name" value="ApbE-like_sf"/>
</dbReference>
<evidence type="ECO:0000256" key="8">
    <source>
        <dbReference type="ARBA" id="ARBA00022842"/>
    </source>
</evidence>
<comment type="catalytic activity">
    <reaction evidence="10 11 13">
        <text>L-threonyl-[protein] + FAD = FMN-L-threonyl-[protein] + AMP + H(+)</text>
        <dbReference type="Rhea" id="RHEA:36847"/>
        <dbReference type="Rhea" id="RHEA-COMP:11060"/>
        <dbReference type="Rhea" id="RHEA-COMP:11061"/>
        <dbReference type="ChEBI" id="CHEBI:15378"/>
        <dbReference type="ChEBI" id="CHEBI:30013"/>
        <dbReference type="ChEBI" id="CHEBI:57692"/>
        <dbReference type="ChEBI" id="CHEBI:74257"/>
        <dbReference type="ChEBI" id="CHEBI:456215"/>
        <dbReference type="EC" id="2.7.1.180"/>
    </reaction>
</comment>
<dbReference type="Proteomes" id="UP000189177">
    <property type="component" value="Unassembled WGS sequence"/>
</dbReference>
<dbReference type="PANTHER" id="PTHR30040:SF2">
    <property type="entry name" value="FAD:PROTEIN FMN TRANSFERASE"/>
    <property type="match status" value="1"/>
</dbReference>
<keyword evidence="7 11" id="KW-0274">FAD</keyword>
<evidence type="ECO:0000256" key="10">
    <source>
        <dbReference type="ARBA" id="ARBA00048540"/>
    </source>
</evidence>
<keyword evidence="13" id="KW-0997">Cell inner membrane</keyword>
<comment type="subcellular location">
    <subcellularLocation>
        <location evidence="13">Cell inner membrane</location>
        <topology evidence="13">Lipid-anchor</topology>
        <orientation evidence="13">Periplasmic side</orientation>
    </subcellularLocation>
</comment>
<organism evidence="15 16">
    <name type="scientific">Thioalkalivibrio halophilus</name>
    <dbReference type="NCBI Taxonomy" id="252474"/>
    <lineage>
        <taxon>Bacteria</taxon>
        <taxon>Pseudomonadati</taxon>
        <taxon>Pseudomonadota</taxon>
        <taxon>Gammaproteobacteria</taxon>
        <taxon>Chromatiales</taxon>
        <taxon>Ectothiorhodospiraceae</taxon>
        <taxon>Thioalkalivibrio</taxon>
    </lineage>
</organism>
<dbReference type="EMBL" id="MUZR01000057">
    <property type="protein sequence ID" value="OOC09213.1"/>
    <property type="molecule type" value="Genomic_DNA"/>
</dbReference>
<evidence type="ECO:0000256" key="4">
    <source>
        <dbReference type="ARBA" id="ARBA00022630"/>
    </source>
</evidence>
<comment type="function">
    <text evidence="13">Flavin transferase that catalyzes the transfer of the FMN moiety of FAD and its covalent binding to the hydroxyl group of a threonine residue in a target flavoprotein.</text>
</comment>
<dbReference type="EC" id="2.7.1.180" evidence="2 11"/>
<dbReference type="Pfam" id="PF02424">
    <property type="entry name" value="ApbE"/>
    <property type="match status" value="1"/>
</dbReference>
<evidence type="ECO:0000256" key="1">
    <source>
        <dbReference type="ARBA" id="ARBA00008282"/>
    </source>
</evidence>
<dbReference type="GO" id="GO:0016740">
    <property type="term" value="F:transferase activity"/>
    <property type="evidence" value="ECO:0007669"/>
    <property type="project" value="UniProtKB-UniRule"/>
</dbReference>
<keyword evidence="13" id="KW-0472">Membrane</keyword>
<feature type="binding site" evidence="12">
    <location>
        <position position="287"/>
    </location>
    <ligand>
        <name>Mg(2+)</name>
        <dbReference type="ChEBI" id="CHEBI:18420"/>
    </ligand>
</feature>
<dbReference type="PIRSF" id="PIRSF006268">
    <property type="entry name" value="ApbE"/>
    <property type="match status" value="1"/>
</dbReference>
<dbReference type="PANTHER" id="PTHR30040">
    <property type="entry name" value="THIAMINE BIOSYNTHESIS LIPOPROTEIN APBE"/>
    <property type="match status" value="1"/>
</dbReference>
<name>A0A1V2ZWL0_9GAMM</name>
<protein>
    <recommendedName>
        <fullName evidence="3 11">FAD:protein FMN transferase</fullName>
        <ecNumber evidence="2 11">2.7.1.180</ecNumber>
    </recommendedName>
    <alternativeName>
        <fullName evidence="9 11">Flavin transferase</fullName>
    </alternativeName>
</protein>
<feature type="binding site" evidence="12">
    <location>
        <position position="291"/>
    </location>
    <ligand>
        <name>Mg(2+)</name>
        <dbReference type="ChEBI" id="CHEBI:18420"/>
    </ligand>
</feature>
<gene>
    <name evidence="15" type="ORF">B1A74_12140</name>
</gene>
<evidence type="ECO:0000256" key="7">
    <source>
        <dbReference type="ARBA" id="ARBA00022827"/>
    </source>
</evidence>
<dbReference type="STRING" id="252474.B1A74_12140"/>
<sequence length="353" mass="37769">MNPRRTLFFPVLAALTAMLLVACERTPETEHLQFRAFGTLVEVAVAPAGEYDLAEIERELQAELDILHASWHAWEEGSLGRTNQLLPLQREFSAPPSVLPLIEQGRAVEEATDGLFNPAMGQLVAAWGFHRDEPAGPPPDADTLAELLEDPPSMGDIERNGVRLTGHHPDLQLDFGGLAKGAAVERARDLLADLGVEAAIVNAGGDLMTLGRPAGRDWRIGIRHPDGGTLGGIKLGGGVGLFTSGDYERGYEHEGERIHHVIDPRTGRPTEGVRSATVLHGDGGLADAAATTLMIAGPEHWPEYAARLGIDHALVVLADGRIEATPAMAARVELGEPHPEPEVRERPEAGSTP</sequence>
<keyword evidence="13" id="KW-0732">Signal</keyword>